<name>A0A914HCY7_GLORO</name>
<feature type="disulfide bond" evidence="1">
    <location>
        <begin position="44"/>
        <end position="78"/>
    </location>
</feature>
<evidence type="ECO:0000256" key="1">
    <source>
        <dbReference type="PROSITE-ProRule" id="PRU01005"/>
    </source>
</evidence>
<feature type="domain" description="ShKT" evidence="3">
    <location>
        <begin position="44"/>
        <end position="78"/>
    </location>
</feature>
<evidence type="ECO:0000313" key="5">
    <source>
        <dbReference type="WBParaSite" id="Gr19_v10_g15970.t1"/>
    </source>
</evidence>
<reference evidence="5" key="1">
    <citation type="submission" date="2022-11" db="UniProtKB">
        <authorList>
            <consortium name="WormBaseParasite"/>
        </authorList>
    </citation>
    <scope>IDENTIFICATION</scope>
</reference>
<feature type="signal peptide" evidence="2">
    <location>
        <begin position="1"/>
        <end position="29"/>
    </location>
</feature>
<protein>
    <submittedName>
        <fullName evidence="5">ShKT domain-containing protein</fullName>
    </submittedName>
</protein>
<sequence>MPSPHISANAFPSSLVLLLLFAPFPPTSSQFISSSSSALLALYCRDNSPQCPLYYSYCFISLYKWCMSTHCRRTCGYCARQSLFPSVPYVQQQPGVMQPIIQPIIQPVLPLTPIGNTFGGTFPTINTFPSANTFPGGTTFTNFPGRPNIPTVFSNNFPFGNGGGFGR</sequence>
<keyword evidence="4" id="KW-1185">Reference proteome</keyword>
<dbReference type="PROSITE" id="PS51670">
    <property type="entry name" value="SHKT"/>
    <property type="match status" value="1"/>
</dbReference>
<keyword evidence="1" id="KW-1015">Disulfide bond</keyword>
<accession>A0A914HCY7</accession>
<evidence type="ECO:0000259" key="3">
    <source>
        <dbReference type="PROSITE" id="PS51670"/>
    </source>
</evidence>
<evidence type="ECO:0000256" key="2">
    <source>
        <dbReference type="SAM" id="SignalP"/>
    </source>
</evidence>
<dbReference type="WBParaSite" id="Gr19_v10_g15970.t1">
    <property type="protein sequence ID" value="Gr19_v10_g15970.t1"/>
    <property type="gene ID" value="Gr19_v10_g15970"/>
</dbReference>
<keyword evidence="2" id="KW-0732">Signal</keyword>
<dbReference type="AlphaFoldDB" id="A0A914HCY7"/>
<comment type="caution">
    <text evidence="1">Lacks conserved residue(s) required for the propagation of feature annotation.</text>
</comment>
<evidence type="ECO:0000313" key="4">
    <source>
        <dbReference type="Proteomes" id="UP000887572"/>
    </source>
</evidence>
<proteinExistence type="predicted"/>
<dbReference type="InterPro" id="IPR003582">
    <property type="entry name" value="ShKT_dom"/>
</dbReference>
<dbReference type="Gene3D" id="1.10.10.1870">
    <property type="entry name" value="ShTK domain-like"/>
    <property type="match status" value="1"/>
</dbReference>
<dbReference type="Proteomes" id="UP000887572">
    <property type="component" value="Unplaced"/>
</dbReference>
<organism evidence="4 5">
    <name type="scientific">Globodera rostochiensis</name>
    <name type="common">Golden nematode worm</name>
    <name type="synonym">Heterodera rostochiensis</name>
    <dbReference type="NCBI Taxonomy" id="31243"/>
    <lineage>
        <taxon>Eukaryota</taxon>
        <taxon>Metazoa</taxon>
        <taxon>Ecdysozoa</taxon>
        <taxon>Nematoda</taxon>
        <taxon>Chromadorea</taxon>
        <taxon>Rhabditida</taxon>
        <taxon>Tylenchina</taxon>
        <taxon>Tylenchomorpha</taxon>
        <taxon>Tylenchoidea</taxon>
        <taxon>Heteroderidae</taxon>
        <taxon>Heteroderinae</taxon>
        <taxon>Globodera</taxon>
    </lineage>
</organism>
<feature type="chain" id="PRO_5037618611" evidence="2">
    <location>
        <begin position="30"/>
        <end position="167"/>
    </location>
</feature>